<name>A0ABX5W0V4_9BRAD</name>
<evidence type="ECO:0000256" key="1">
    <source>
        <dbReference type="SAM" id="SignalP"/>
    </source>
</evidence>
<evidence type="ECO:0000313" key="3">
    <source>
        <dbReference type="Proteomes" id="UP000319298"/>
    </source>
</evidence>
<keyword evidence="3" id="KW-1185">Reference proteome</keyword>
<sequence length="104" mass="11371">MRLVLVLLFMTTSAAYAQNCQQGYYPCGQSELSSGRNGGTTNWSDGDVSRRFGSTSYNSNGTTFQTYGNNTYFDNGATAQSYGNTTVFSNGRSCQRFGNNLFCN</sequence>
<keyword evidence="1" id="KW-0732">Signal</keyword>
<accession>A0ABX5W0V4</accession>
<evidence type="ECO:0000313" key="2">
    <source>
        <dbReference type="EMBL" id="QDF36241.1"/>
    </source>
</evidence>
<proteinExistence type="predicted"/>
<reference evidence="3" key="1">
    <citation type="submission" date="2019-06" db="EMBL/GenBank/DDBJ databases">
        <title>Whole-Genome Sequence of Bradyrhizobium sp. 3 Strain 65S1MB.</title>
        <authorList>
            <person name="Bromfield E.S.P."/>
            <person name="Cloutier S."/>
            <person name="Nguyen H.D.T."/>
        </authorList>
    </citation>
    <scope>NUCLEOTIDE SEQUENCE [LARGE SCALE GENOMIC DNA]</scope>
    <source>
        <strain evidence="3">65S1MB</strain>
    </source>
</reference>
<dbReference type="RefSeq" id="WP_140477501.1">
    <property type="nucleotide sequence ID" value="NZ_CP029427.2"/>
</dbReference>
<dbReference type="Proteomes" id="UP000319298">
    <property type="component" value="Chromosome"/>
</dbReference>
<gene>
    <name evidence="2" type="ORF">FJN17_00940</name>
</gene>
<feature type="chain" id="PRO_5047191227" evidence="1">
    <location>
        <begin position="18"/>
        <end position="104"/>
    </location>
</feature>
<organism evidence="2 3">
    <name type="scientific">Bradyrhizobium symbiodeficiens</name>
    <dbReference type="NCBI Taxonomy" id="1404367"/>
    <lineage>
        <taxon>Bacteria</taxon>
        <taxon>Pseudomonadati</taxon>
        <taxon>Pseudomonadota</taxon>
        <taxon>Alphaproteobacteria</taxon>
        <taxon>Hyphomicrobiales</taxon>
        <taxon>Nitrobacteraceae</taxon>
        <taxon>Bradyrhizobium</taxon>
    </lineage>
</organism>
<dbReference type="EMBL" id="CP041090">
    <property type="protein sequence ID" value="QDF36241.1"/>
    <property type="molecule type" value="Genomic_DNA"/>
</dbReference>
<protein>
    <submittedName>
        <fullName evidence="2">Uncharacterized protein</fullName>
    </submittedName>
</protein>
<feature type="signal peptide" evidence="1">
    <location>
        <begin position="1"/>
        <end position="17"/>
    </location>
</feature>
<reference evidence="2 3" key="2">
    <citation type="journal article" date="2020" name="Int. J. Syst. Evol. Microbiol.">
        <title>Description and complete genome sequences of Bradyrhizobium symbiodeficiens sp. nov., a non-symbiotic bacterium associated with legumes native to Canada.</title>
        <authorList>
            <person name="Bromfield E.S.P."/>
            <person name="Cloutier S."/>
            <person name="Nguyen H.D.T."/>
        </authorList>
    </citation>
    <scope>NUCLEOTIDE SEQUENCE [LARGE SCALE GENOMIC DNA]</scope>
    <source>
        <strain evidence="2 3">65S1MB</strain>
    </source>
</reference>